<dbReference type="Pfam" id="PF01636">
    <property type="entry name" value="APH"/>
    <property type="match status" value="1"/>
</dbReference>
<dbReference type="AlphaFoldDB" id="A0A916YHQ5"/>
<reference evidence="2" key="1">
    <citation type="journal article" date="2014" name="Int. J. Syst. Evol. Microbiol.">
        <title>Complete genome sequence of Corynebacterium casei LMG S-19264T (=DSM 44701T), isolated from a smear-ripened cheese.</title>
        <authorList>
            <consortium name="US DOE Joint Genome Institute (JGI-PGF)"/>
            <person name="Walter F."/>
            <person name="Albersmeier A."/>
            <person name="Kalinowski J."/>
            <person name="Ruckert C."/>
        </authorList>
    </citation>
    <scope>NUCLEOTIDE SEQUENCE</scope>
    <source>
        <strain evidence="2">CGMCC 1.15152</strain>
    </source>
</reference>
<dbReference type="EMBL" id="BMHO01000002">
    <property type="protein sequence ID" value="GGD45799.1"/>
    <property type="molecule type" value="Genomic_DNA"/>
</dbReference>
<comment type="caution">
    <text evidence="2">The sequence shown here is derived from an EMBL/GenBank/DDBJ whole genome shotgun (WGS) entry which is preliminary data.</text>
</comment>
<accession>A0A916YHQ5</accession>
<evidence type="ECO:0000259" key="1">
    <source>
        <dbReference type="Pfam" id="PF01636"/>
    </source>
</evidence>
<name>A0A916YHQ5_9MICO</name>
<proteinExistence type="predicted"/>
<dbReference type="InterPro" id="IPR011009">
    <property type="entry name" value="Kinase-like_dom_sf"/>
</dbReference>
<dbReference type="RefSeq" id="WP_188713100.1">
    <property type="nucleotide sequence ID" value="NZ_BMHO01000002.1"/>
</dbReference>
<feature type="domain" description="Aminoglycoside phosphotransferase" evidence="1">
    <location>
        <begin position="122"/>
        <end position="304"/>
    </location>
</feature>
<dbReference type="SUPFAM" id="SSF56112">
    <property type="entry name" value="Protein kinase-like (PK-like)"/>
    <property type="match status" value="1"/>
</dbReference>
<gene>
    <name evidence="2" type="ORF">GCM10010915_28890</name>
</gene>
<reference evidence="2" key="2">
    <citation type="submission" date="2020-09" db="EMBL/GenBank/DDBJ databases">
        <authorList>
            <person name="Sun Q."/>
            <person name="Zhou Y."/>
        </authorList>
    </citation>
    <scope>NUCLEOTIDE SEQUENCE</scope>
    <source>
        <strain evidence="2">CGMCC 1.15152</strain>
    </source>
</reference>
<keyword evidence="3" id="KW-1185">Reference proteome</keyword>
<protein>
    <recommendedName>
        <fullName evidence="1">Aminoglycoside phosphotransferase domain-containing protein</fullName>
    </recommendedName>
</protein>
<evidence type="ECO:0000313" key="3">
    <source>
        <dbReference type="Proteomes" id="UP000633205"/>
    </source>
</evidence>
<dbReference type="InterPro" id="IPR002575">
    <property type="entry name" value="Aminoglycoside_PTrfase"/>
</dbReference>
<organism evidence="2 3">
    <name type="scientific">Microbacterium faecale</name>
    <dbReference type="NCBI Taxonomy" id="1804630"/>
    <lineage>
        <taxon>Bacteria</taxon>
        <taxon>Bacillati</taxon>
        <taxon>Actinomycetota</taxon>
        <taxon>Actinomycetes</taxon>
        <taxon>Micrococcales</taxon>
        <taxon>Microbacteriaceae</taxon>
        <taxon>Microbacterium</taxon>
    </lineage>
</organism>
<sequence>MPDRDSELLSDALAVSAGALRLISKEPLGDGTVAGFDVAHGAGAAAETTIAYVDTSGIAVPAETGLVLDGVARIWTHPADPHLPALAPVAFGGAVSVLLERIGIRAVGAPEIIAYRPGRRAVVRVPTESGRVWLKVVLPSRIERIVDTHRALLEQGIPTPRVRGWAPDGIIVLDDAHGIAATDVAWDPRGLLDEVDRLREHLAAVPLTRAAKTGIPERLAWYERQARVVLRGHADRVARIGHACERGFATDPGPARTIHGDLHIGQLFLTGSDRAPRVSDVIDVDTAGIGDPAEDAAAFLSHAVASALITPASDGRARMRALVADAVARWAGPRTGALTGTHLLGHALGAQLTGDQERAARLLACAEQAATGGPLDV</sequence>
<dbReference type="Proteomes" id="UP000633205">
    <property type="component" value="Unassembled WGS sequence"/>
</dbReference>
<dbReference type="Gene3D" id="3.90.1200.10">
    <property type="match status" value="1"/>
</dbReference>
<evidence type="ECO:0000313" key="2">
    <source>
        <dbReference type="EMBL" id="GGD45799.1"/>
    </source>
</evidence>